<accession>A0A3M7RIC4</accession>
<name>A0A3M7RIC4_BRAPC</name>
<protein>
    <submittedName>
        <fullName evidence="2">Uncharacterized protein</fullName>
    </submittedName>
</protein>
<evidence type="ECO:0000313" key="3">
    <source>
        <dbReference type="Proteomes" id="UP000276133"/>
    </source>
</evidence>
<evidence type="ECO:0000313" key="2">
    <source>
        <dbReference type="EMBL" id="RNA23336.1"/>
    </source>
</evidence>
<comment type="caution">
    <text evidence="2">The sequence shown here is derived from an EMBL/GenBank/DDBJ whole genome shotgun (WGS) entry which is preliminary data.</text>
</comment>
<reference evidence="2 3" key="1">
    <citation type="journal article" date="2018" name="Sci. Rep.">
        <title>Genomic signatures of local adaptation to the degree of environmental predictability in rotifers.</title>
        <authorList>
            <person name="Franch-Gras L."/>
            <person name="Hahn C."/>
            <person name="Garcia-Roger E.M."/>
            <person name="Carmona M.J."/>
            <person name="Serra M."/>
            <person name="Gomez A."/>
        </authorList>
    </citation>
    <scope>NUCLEOTIDE SEQUENCE [LARGE SCALE GENOMIC DNA]</scope>
    <source>
        <strain evidence="2">HYR1</strain>
    </source>
</reference>
<dbReference type="EMBL" id="REGN01003312">
    <property type="protein sequence ID" value="RNA23336.1"/>
    <property type="molecule type" value="Genomic_DNA"/>
</dbReference>
<keyword evidence="3" id="KW-1185">Reference proteome</keyword>
<feature type="transmembrane region" description="Helical" evidence="1">
    <location>
        <begin position="31"/>
        <end position="50"/>
    </location>
</feature>
<keyword evidence="1" id="KW-0472">Membrane</keyword>
<keyword evidence="1" id="KW-0812">Transmembrane</keyword>
<keyword evidence="1" id="KW-1133">Transmembrane helix</keyword>
<proteinExistence type="predicted"/>
<dbReference type="Proteomes" id="UP000276133">
    <property type="component" value="Unassembled WGS sequence"/>
</dbReference>
<gene>
    <name evidence="2" type="ORF">BpHYR1_016252</name>
</gene>
<evidence type="ECO:0000256" key="1">
    <source>
        <dbReference type="SAM" id="Phobius"/>
    </source>
</evidence>
<organism evidence="2 3">
    <name type="scientific">Brachionus plicatilis</name>
    <name type="common">Marine rotifer</name>
    <name type="synonym">Brachionus muelleri</name>
    <dbReference type="NCBI Taxonomy" id="10195"/>
    <lineage>
        <taxon>Eukaryota</taxon>
        <taxon>Metazoa</taxon>
        <taxon>Spiralia</taxon>
        <taxon>Gnathifera</taxon>
        <taxon>Rotifera</taxon>
        <taxon>Eurotatoria</taxon>
        <taxon>Monogononta</taxon>
        <taxon>Pseudotrocha</taxon>
        <taxon>Ploima</taxon>
        <taxon>Brachionidae</taxon>
        <taxon>Brachionus</taxon>
    </lineage>
</organism>
<dbReference type="AlphaFoldDB" id="A0A3M7RIC4"/>
<sequence>MTILTYHLLLSQKLSLAFSKEKINTIYKKKLLTIFGLRIFFIAYNFYSILDCRRWNQNFVAEASFSKHVLHKS</sequence>